<feature type="non-terminal residue" evidence="2">
    <location>
        <position position="1"/>
    </location>
</feature>
<gene>
    <name evidence="2" type="ORF">LITE_LOCUS19998</name>
</gene>
<sequence>IRTPNHTLLLPRSQSAAALLSSPAEERRWGGYVLEGFPRSGRRNGDNDNGGSMTMVWIPGGGCSGAFERRL</sequence>
<evidence type="ECO:0000313" key="3">
    <source>
        <dbReference type="Proteomes" id="UP001154282"/>
    </source>
</evidence>
<dbReference type="EMBL" id="CAMGYJ010000005">
    <property type="protein sequence ID" value="CAI0424527.1"/>
    <property type="molecule type" value="Genomic_DNA"/>
</dbReference>
<accession>A0AAV0KQF3</accession>
<organism evidence="2 3">
    <name type="scientific">Linum tenue</name>
    <dbReference type="NCBI Taxonomy" id="586396"/>
    <lineage>
        <taxon>Eukaryota</taxon>
        <taxon>Viridiplantae</taxon>
        <taxon>Streptophyta</taxon>
        <taxon>Embryophyta</taxon>
        <taxon>Tracheophyta</taxon>
        <taxon>Spermatophyta</taxon>
        <taxon>Magnoliopsida</taxon>
        <taxon>eudicotyledons</taxon>
        <taxon>Gunneridae</taxon>
        <taxon>Pentapetalae</taxon>
        <taxon>rosids</taxon>
        <taxon>fabids</taxon>
        <taxon>Malpighiales</taxon>
        <taxon>Linaceae</taxon>
        <taxon>Linum</taxon>
    </lineage>
</organism>
<name>A0AAV0KQF3_9ROSI</name>
<dbReference type="Proteomes" id="UP001154282">
    <property type="component" value="Unassembled WGS sequence"/>
</dbReference>
<proteinExistence type="predicted"/>
<evidence type="ECO:0000313" key="2">
    <source>
        <dbReference type="EMBL" id="CAI0424527.1"/>
    </source>
</evidence>
<comment type="caution">
    <text evidence="2">The sequence shown here is derived from an EMBL/GenBank/DDBJ whole genome shotgun (WGS) entry which is preliminary data.</text>
</comment>
<evidence type="ECO:0000256" key="1">
    <source>
        <dbReference type="SAM" id="MobiDB-lite"/>
    </source>
</evidence>
<feature type="region of interest" description="Disordered" evidence="1">
    <location>
        <begin position="36"/>
        <end position="55"/>
    </location>
</feature>
<dbReference type="AlphaFoldDB" id="A0AAV0KQF3"/>
<reference evidence="2" key="1">
    <citation type="submission" date="2022-08" db="EMBL/GenBank/DDBJ databases">
        <authorList>
            <person name="Gutierrez-Valencia J."/>
        </authorList>
    </citation>
    <scope>NUCLEOTIDE SEQUENCE</scope>
</reference>
<protein>
    <submittedName>
        <fullName evidence="2">Uncharacterized protein</fullName>
    </submittedName>
</protein>
<keyword evidence="3" id="KW-1185">Reference proteome</keyword>